<dbReference type="AlphaFoldDB" id="A0A4Q5IXC2"/>
<name>A0A4Q5IXC2_9ACTN</name>
<dbReference type="PANTHER" id="PTHR33744:SF1">
    <property type="entry name" value="DNA-BINDING TRANSCRIPTIONAL ACTIVATOR ADER"/>
    <property type="match status" value="1"/>
</dbReference>
<dbReference type="Pfam" id="PF13556">
    <property type="entry name" value="HTH_30"/>
    <property type="match status" value="1"/>
</dbReference>
<dbReference type="Proteomes" id="UP000291189">
    <property type="component" value="Unassembled WGS sequence"/>
</dbReference>
<feature type="domain" description="RsbT co-antagonist protein RsbRD N-terminal" evidence="2">
    <location>
        <begin position="35"/>
        <end position="180"/>
    </location>
</feature>
<protein>
    <submittedName>
        <fullName evidence="3">PucR family transcriptional regulator</fullName>
    </submittedName>
</protein>
<sequence>MSHTSSERRRAATEDASRLALSEVVVDRLRARVSEVATHTVNAITVEVPAYRNALAGPMGARITSAVELALGGFLRLAGPARQRGQAAGAPMTPALDGAYELGRGEARSGRTMDALLAAYRVGAREAWREFSRVAVEQGLASDDMARFAELVFAYIDELSAASAAGHADELATTGRVRDRYLTRLALSVLRGDPPDRLLDRAQRAGWEPPRSLAAVVLPTEQASRAMTGLDERTLRADEDLPETLDDEQASSVLLVADADGVRRGAAVAALRGLDAYVGPARPWSDARSSYLRALRARRLGLAAEGGGTCDTDDHLAELVVGADQTALADLRAQVLAPLGDLRPASAERLAETLRAWLLHQGRRDDVAAALHVHPQTVRYRMTQLRELYGARLDDPAQVAALVIALGTTPAHGRPGIPDTSR</sequence>
<dbReference type="EMBL" id="SDPU01000034">
    <property type="protein sequence ID" value="RYU09848.1"/>
    <property type="molecule type" value="Genomic_DNA"/>
</dbReference>
<dbReference type="Pfam" id="PF14361">
    <property type="entry name" value="RsbRD_N"/>
    <property type="match status" value="1"/>
</dbReference>
<keyword evidence="4" id="KW-1185">Reference proteome</keyword>
<dbReference type="InterPro" id="IPR051448">
    <property type="entry name" value="CdaR-like_regulators"/>
</dbReference>
<evidence type="ECO:0000313" key="3">
    <source>
        <dbReference type="EMBL" id="RYU09848.1"/>
    </source>
</evidence>
<dbReference type="Gene3D" id="1.10.10.2840">
    <property type="entry name" value="PucR C-terminal helix-turn-helix domain"/>
    <property type="match status" value="1"/>
</dbReference>
<dbReference type="InterPro" id="IPR042070">
    <property type="entry name" value="PucR_C-HTH_sf"/>
</dbReference>
<dbReference type="OrthoDB" id="5243741at2"/>
<comment type="caution">
    <text evidence="3">The sequence shown here is derived from an EMBL/GenBank/DDBJ whole genome shotgun (WGS) entry which is preliminary data.</text>
</comment>
<evidence type="ECO:0000313" key="4">
    <source>
        <dbReference type="Proteomes" id="UP000291189"/>
    </source>
</evidence>
<gene>
    <name evidence="3" type="ORF">ETU37_18570</name>
</gene>
<evidence type="ECO:0000259" key="1">
    <source>
        <dbReference type="Pfam" id="PF13556"/>
    </source>
</evidence>
<reference evidence="3 4" key="1">
    <citation type="submission" date="2019-01" db="EMBL/GenBank/DDBJ databases">
        <title>Nocardioides guangzhouensis sp. nov., an actinobacterium isolated from soil.</title>
        <authorList>
            <person name="Fu Y."/>
            <person name="Cai Y."/>
            <person name="Lin Z."/>
            <person name="Chen P."/>
        </authorList>
    </citation>
    <scope>NUCLEOTIDE SEQUENCE [LARGE SCALE GENOMIC DNA]</scope>
    <source>
        <strain evidence="3 4">NBRC 105384</strain>
    </source>
</reference>
<feature type="domain" description="PucR C-terminal helix-turn-helix" evidence="1">
    <location>
        <begin position="350"/>
        <end position="406"/>
    </location>
</feature>
<organism evidence="3 4">
    <name type="scientific">Nocardioides iriomotensis</name>
    <dbReference type="NCBI Taxonomy" id="715784"/>
    <lineage>
        <taxon>Bacteria</taxon>
        <taxon>Bacillati</taxon>
        <taxon>Actinomycetota</taxon>
        <taxon>Actinomycetes</taxon>
        <taxon>Propionibacteriales</taxon>
        <taxon>Nocardioidaceae</taxon>
        <taxon>Nocardioides</taxon>
    </lineage>
</organism>
<dbReference type="InterPro" id="IPR025751">
    <property type="entry name" value="RsbRD_N_dom"/>
</dbReference>
<dbReference type="PANTHER" id="PTHR33744">
    <property type="entry name" value="CARBOHYDRATE DIACID REGULATOR"/>
    <property type="match status" value="1"/>
</dbReference>
<accession>A0A4Q5IXC2</accession>
<proteinExistence type="predicted"/>
<dbReference type="RefSeq" id="WP_129988845.1">
    <property type="nucleotide sequence ID" value="NZ_SDPU01000034.1"/>
</dbReference>
<dbReference type="InterPro" id="IPR025736">
    <property type="entry name" value="PucR_C-HTH_dom"/>
</dbReference>
<evidence type="ECO:0000259" key="2">
    <source>
        <dbReference type="Pfam" id="PF14361"/>
    </source>
</evidence>